<organism evidence="1 2">
    <name type="scientific">Luteimonas marina</name>
    <dbReference type="NCBI Taxonomy" id="488485"/>
    <lineage>
        <taxon>Bacteria</taxon>
        <taxon>Pseudomonadati</taxon>
        <taxon>Pseudomonadota</taxon>
        <taxon>Gammaproteobacteria</taxon>
        <taxon>Lysobacterales</taxon>
        <taxon>Lysobacteraceae</taxon>
        <taxon>Luteimonas</taxon>
    </lineage>
</organism>
<comment type="caution">
    <text evidence="1">The sequence shown here is derived from an EMBL/GenBank/DDBJ whole genome shotgun (WGS) entry which is preliminary data.</text>
</comment>
<evidence type="ECO:0000313" key="2">
    <source>
        <dbReference type="Proteomes" id="UP000319980"/>
    </source>
</evidence>
<reference evidence="1 2" key="1">
    <citation type="journal article" date="2008" name="Int. J. Syst. Evol. Microbiol.">
        <title>Luteimonas marina sp. nov., isolated from seawater.</title>
        <authorList>
            <person name="Baik K.S."/>
            <person name="Park S.C."/>
            <person name="Kim M.S."/>
            <person name="Kim E.M."/>
            <person name="Park C."/>
            <person name="Chun J."/>
            <person name="Seong C.N."/>
        </authorList>
    </citation>
    <scope>NUCLEOTIDE SEQUENCE [LARGE SCALE GENOMIC DNA]</scope>
    <source>
        <strain evidence="1 2">FR1330</strain>
    </source>
</reference>
<keyword evidence="2" id="KW-1185">Reference proteome</keyword>
<accession>A0A5C5TVM3</accession>
<dbReference type="RefSeq" id="WP_146389223.1">
    <property type="nucleotide sequence ID" value="NZ_VOHK01000009.1"/>
</dbReference>
<dbReference type="AlphaFoldDB" id="A0A5C5TVM3"/>
<dbReference type="EMBL" id="VOHK01000009">
    <property type="protein sequence ID" value="TWT17559.1"/>
    <property type="molecule type" value="Genomic_DNA"/>
</dbReference>
<evidence type="ECO:0000313" key="1">
    <source>
        <dbReference type="EMBL" id="TWT17559.1"/>
    </source>
</evidence>
<sequence>MLDRTRPPCATRRELYARIAGSAGEHDVRRAERLLLRALERQWPQVRLERLLALLLRRTGGDATAAGSMP</sequence>
<protein>
    <submittedName>
        <fullName evidence="1">Uncharacterized protein</fullName>
    </submittedName>
</protein>
<proteinExistence type="predicted"/>
<dbReference type="Proteomes" id="UP000319980">
    <property type="component" value="Unassembled WGS sequence"/>
</dbReference>
<name>A0A5C5TVM3_9GAMM</name>
<gene>
    <name evidence="1" type="ORF">FQY83_16680</name>
</gene>